<dbReference type="AlphaFoldDB" id="A0A7W6JTM3"/>
<dbReference type="EC" id="2.7.13.3" evidence="2"/>
<dbReference type="GO" id="GO:0005886">
    <property type="term" value="C:plasma membrane"/>
    <property type="evidence" value="ECO:0007669"/>
    <property type="project" value="TreeGrafter"/>
</dbReference>
<keyword evidence="3" id="KW-0808">Transferase</keyword>
<keyword evidence="8" id="KW-1185">Reference proteome</keyword>
<evidence type="ECO:0000256" key="2">
    <source>
        <dbReference type="ARBA" id="ARBA00012438"/>
    </source>
</evidence>
<dbReference type="InterPro" id="IPR003594">
    <property type="entry name" value="HATPase_dom"/>
</dbReference>
<sequence length="727" mass="77682">MARVRLLLEWAAIALLALAVSCGLVLGGGVSRLDSALYDGLIRFRAAPPSDRILIVAIDDASVAAIGHWPWRRDIHAQALTRMAAARPAAIAYDVLFTEPAPRPAEDIALAEAMRRVPVSLPILLEAPGTAGREFDATLPISPEREAAAALGHVALPHDPDGSARAALLALDIDGRPLPHLAETTYRLANRVPSPAFGRAAAHDDYRVFVPYAAAGSFRTVPFKDVLAGEVPQGFLEDKLILVGATAAGLGDRHFVAGAGTLPGVEVQANLLNALLVDRFVQLASMPWRLLFAGLPSIILLLLFLRLRPTQSLLAVLAIFTVTAMLPIALLLLAGIWIPPVSALLALALVYPLWGWRRLSAIHRAMSDELTRFGADSAITPSAPVGLDPTGSNALALSSSIARLRDLKQFVADTIEGVADPLIVTTLSGELLLANQPAQLLLDGPLDLSEVTRLIRAPLAEDLTLSDGRSFSPRKTPLTGARAEQRGWILLLADITAIRTAERDREAAIEFLSHDMRSPQAAIVALVEGEPGKDIPESLARRLAGHARRTLRLADDFVQFARLEGATFQPEEIDVADCLAEASDSVWPLANAKGVRVVVDAGEEPHCVRGEHQALTRTLLNLLDNAVKFSPEGGEVRCTLEEVVEEGATWQRVEIRDAGSGVPSEQLPWLFERFGPTSKEKKGLSAGLGLAYARTVAERHHGVLVYRAAPDGGACFTLVLPASPGAV</sequence>
<organism evidence="7 8">
    <name type="scientific">Sphingomonas kyeonggiensis</name>
    <dbReference type="NCBI Taxonomy" id="1268553"/>
    <lineage>
        <taxon>Bacteria</taxon>
        <taxon>Pseudomonadati</taxon>
        <taxon>Pseudomonadota</taxon>
        <taxon>Alphaproteobacteria</taxon>
        <taxon>Sphingomonadales</taxon>
        <taxon>Sphingomonadaceae</taxon>
        <taxon>Sphingomonas</taxon>
    </lineage>
</organism>
<dbReference type="GO" id="GO:0009927">
    <property type="term" value="F:histidine phosphotransfer kinase activity"/>
    <property type="evidence" value="ECO:0007669"/>
    <property type="project" value="TreeGrafter"/>
</dbReference>
<dbReference type="InterPro" id="IPR017181">
    <property type="entry name" value="Sig_transdc_His_kin_CHASE2"/>
</dbReference>
<dbReference type="Gene3D" id="3.30.565.10">
    <property type="entry name" value="Histidine kinase-like ATPase, C-terminal domain"/>
    <property type="match status" value="1"/>
</dbReference>
<comment type="caution">
    <text evidence="7">The sequence shown here is derived from an EMBL/GenBank/DDBJ whole genome shotgun (WGS) entry which is preliminary data.</text>
</comment>
<keyword evidence="5" id="KW-0472">Membrane</keyword>
<name>A0A7W6JTM3_9SPHN</name>
<evidence type="ECO:0000256" key="4">
    <source>
        <dbReference type="ARBA" id="ARBA00022777"/>
    </source>
</evidence>
<keyword evidence="5" id="KW-1133">Transmembrane helix</keyword>
<dbReference type="PANTHER" id="PTHR43047">
    <property type="entry name" value="TWO-COMPONENT HISTIDINE PROTEIN KINASE"/>
    <property type="match status" value="1"/>
</dbReference>
<proteinExistence type="predicted"/>
<feature type="domain" description="Histidine kinase" evidence="6">
    <location>
        <begin position="511"/>
        <end position="724"/>
    </location>
</feature>
<dbReference type="CDD" id="cd00075">
    <property type="entry name" value="HATPase"/>
    <property type="match status" value="1"/>
</dbReference>
<dbReference type="SMART" id="SM00387">
    <property type="entry name" value="HATPase_c"/>
    <property type="match status" value="1"/>
</dbReference>
<evidence type="ECO:0000256" key="3">
    <source>
        <dbReference type="ARBA" id="ARBA00022679"/>
    </source>
</evidence>
<dbReference type="EMBL" id="JACIEH010000002">
    <property type="protein sequence ID" value="MBB4099296.1"/>
    <property type="molecule type" value="Genomic_DNA"/>
</dbReference>
<dbReference type="InterPro" id="IPR007890">
    <property type="entry name" value="CHASE2"/>
</dbReference>
<dbReference type="InterPro" id="IPR036890">
    <property type="entry name" value="HATPase_C_sf"/>
</dbReference>
<dbReference type="InterPro" id="IPR004358">
    <property type="entry name" value="Sig_transdc_His_kin-like_C"/>
</dbReference>
<evidence type="ECO:0000313" key="8">
    <source>
        <dbReference type="Proteomes" id="UP000557392"/>
    </source>
</evidence>
<dbReference type="RefSeq" id="WP_183998586.1">
    <property type="nucleotide sequence ID" value="NZ_JACIEH010000002.1"/>
</dbReference>
<dbReference type="InterPro" id="IPR036097">
    <property type="entry name" value="HisK_dim/P_sf"/>
</dbReference>
<evidence type="ECO:0000259" key="6">
    <source>
        <dbReference type="PROSITE" id="PS50109"/>
    </source>
</evidence>
<dbReference type="SMART" id="SM01080">
    <property type="entry name" value="CHASE2"/>
    <property type="match status" value="1"/>
</dbReference>
<feature type="transmembrane region" description="Helical" evidence="5">
    <location>
        <begin position="312"/>
        <end position="330"/>
    </location>
</feature>
<dbReference type="PROSITE" id="PS50109">
    <property type="entry name" value="HIS_KIN"/>
    <property type="match status" value="1"/>
</dbReference>
<reference evidence="7 8" key="1">
    <citation type="submission" date="2020-08" db="EMBL/GenBank/DDBJ databases">
        <title>Genomic Encyclopedia of Type Strains, Phase IV (KMG-IV): sequencing the most valuable type-strain genomes for metagenomic binning, comparative biology and taxonomic classification.</title>
        <authorList>
            <person name="Goeker M."/>
        </authorList>
    </citation>
    <scope>NUCLEOTIDE SEQUENCE [LARGE SCALE GENOMIC DNA]</scope>
    <source>
        <strain evidence="7 8">DSM 101806</strain>
    </source>
</reference>
<dbReference type="SUPFAM" id="SSF47384">
    <property type="entry name" value="Homodimeric domain of signal transducing histidine kinase"/>
    <property type="match status" value="1"/>
</dbReference>
<accession>A0A7W6JTM3</accession>
<dbReference type="Proteomes" id="UP000557392">
    <property type="component" value="Unassembled WGS sequence"/>
</dbReference>
<dbReference type="Pfam" id="PF05226">
    <property type="entry name" value="CHASE2"/>
    <property type="match status" value="1"/>
</dbReference>
<dbReference type="GO" id="GO:0000155">
    <property type="term" value="F:phosphorelay sensor kinase activity"/>
    <property type="evidence" value="ECO:0007669"/>
    <property type="project" value="InterPro"/>
</dbReference>
<evidence type="ECO:0000256" key="5">
    <source>
        <dbReference type="SAM" id="Phobius"/>
    </source>
</evidence>
<keyword evidence="4" id="KW-0418">Kinase</keyword>
<evidence type="ECO:0000256" key="1">
    <source>
        <dbReference type="ARBA" id="ARBA00000085"/>
    </source>
</evidence>
<dbReference type="PIRSF" id="PIRSF037347">
    <property type="entry name" value="STHK_CHASE2_PAS_prd"/>
    <property type="match status" value="1"/>
</dbReference>
<dbReference type="Pfam" id="PF02518">
    <property type="entry name" value="HATPase_c"/>
    <property type="match status" value="1"/>
</dbReference>
<comment type="catalytic activity">
    <reaction evidence="1">
        <text>ATP + protein L-histidine = ADP + protein N-phospho-L-histidine.</text>
        <dbReference type="EC" id="2.7.13.3"/>
    </reaction>
</comment>
<evidence type="ECO:0000313" key="7">
    <source>
        <dbReference type="EMBL" id="MBB4099296.1"/>
    </source>
</evidence>
<dbReference type="PRINTS" id="PR00344">
    <property type="entry name" value="BCTRLSENSOR"/>
</dbReference>
<keyword evidence="5" id="KW-0812">Transmembrane</keyword>
<protein>
    <recommendedName>
        <fullName evidence="2">histidine kinase</fullName>
        <ecNumber evidence="2">2.7.13.3</ecNumber>
    </recommendedName>
</protein>
<feature type="transmembrane region" description="Helical" evidence="5">
    <location>
        <begin position="286"/>
        <end position="305"/>
    </location>
</feature>
<dbReference type="SUPFAM" id="SSF55874">
    <property type="entry name" value="ATPase domain of HSP90 chaperone/DNA topoisomerase II/histidine kinase"/>
    <property type="match status" value="1"/>
</dbReference>
<dbReference type="PROSITE" id="PS51257">
    <property type="entry name" value="PROKAR_LIPOPROTEIN"/>
    <property type="match status" value="1"/>
</dbReference>
<dbReference type="InterPro" id="IPR005467">
    <property type="entry name" value="His_kinase_dom"/>
</dbReference>
<gene>
    <name evidence="7" type="ORF">GGR46_002860</name>
</gene>
<dbReference type="PANTHER" id="PTHR43047:SF72">
    <property type="entry name" value="OSMOSENSING HISTIDINE PROTEIN KINASE SLN1"/>
    <property type="match status" value="1"/>
</dbReference>